<dbReference type="GO" id="GO:0004239">
    <property type="term" value="F:initiator methionyl aminopeptidase activity"/>
    <property type="evidence" value="ECO:0007669"/>
    <property type="project" value="UniProtKB-UniRule"/>
</dbReference>
<dbReference type="PANTHER" id="PTHR43330:SF27">
    <property type="entry name" value="METHIONINE AMINOPEPTIDASE"/>
    <property type="match status" value="1"/>
</dbReference>
<comment type="function">
    <text evidence="1 6">Removes the N-terminal methionine from nascent proteins. The N-terminal methionine is often cleaved when the second residue in the primary sequence is small and uncharged (Met-Ala-, Cys, Gly, Pro, Ser, Thr, or Val). Requires deformylation of the N(alpha)-formylated initiator methionine before it can be hydrolyzed.</text>
</comment>
<dbReference type="STRING" id="643648.Slip_2215"/>
<keyword evidence="3 6" id="KW-0645">Protease</keyword>
<dbReference type="RefSeq" id="WP_013176358.1">
    <property type="nucleotide sequence ID" value="NC_014220.1"/>
</dbReference>
<dbReference type="GO" id="GO:0006508">
    <property type="term" value="P:proteolysis"/>
    <property type="evidence" value="ECO:0007669"/>
    <property type="project" value="UniProtKB-KW"/>
</dbReference>
<evidence type="ECO:0000259" key="8">
    <source>
        <dbReference type="Pfam" id="PF00557"/>
    </source>
</evidence>
<dbReference type="InterPro" id="IPR036005">
    <property type="entry name" value="Creatinase/aminopeptidase-like"/>
</dbReference>
<comment type="catalytic activity">
    <reaction evidence="6 7">
        <text>Release of N-terminal amino acids, preferentially methionine, from peptides and arylamides.</text>
        <dbReference type="EC" id="3.4.11.18"/>
    </reaction>
</comment>
<evidence type="ECO:0000256" key="2">
    <source>
        <dbReference type="ARBA" id="ARBA00022438"/>
    </source>
</evidence>
<evidence type="ECO:0000313" key="10">
    <source>
        <dbReference type="Proteomes" id="UP000000378"/>
    </source>
</evidence>
<evidence type="ECO:0000256" key="1">
    <source>
        <dbReference type="ARBA" id="ARBA00002521"/>
    </source>
</evidence>
<gene>
    <name evidence="6" type="primary">map</name>
    <name evidence="9" type="ordered locus">Slip_2215</name>
</gene>
<dbReference type="EC" id="3.4.11.18" evidence="6 7"/>
<reference evidence="10" key="1">
    <citation type="journal article" date="2010" name="Stand. Genomic Sci.">
        <title>Complete genome sequence of Syntrophothermus lipocalidus type strain (TGB-C1T).</title>
        <authorList>
            <consortium name="US DOE Joint Genome Institute (JGI-PGF)"/>
            <person name="Djao O."/>
            <person name="Zhang X."/>
            <person name="Lucas S."/>
            <person name="Lapidus A."/>
            <person name="Glavina Del Rio T."/>
            <person name="Nolan M."/>
            <person name="Tice H."/>
            <person name="Cheng J."/>
            <person name="Han C."/>
            <person name="Tapia R."/>
            <person name="Goodwin L."/>
            <person name="Pitluck S."/>
            <person name="Liolios K."/>
            <person name="Ivanova N."/>
            <person name="Mavromatis K."/>
            <person name="Mikhailova N."/>
            <person name="Ovchinnikova G."/>
            <person name="Pati A."/>
            <person name="Brambilla E."/>
            <person name="Chen A."/>
            <person name="Palaniappan K."/>
            <person name="Land M."/>
            <person name="Hauser L."/>
            <person name="Chang Y."/>
            <person name="Jeffries C."/>
            <person name="Rohde M."/>
            <person name="Sikorski J."/>
            <person name="Spring S."/>
            <person name="Goker M."/>
            <person name="Detter J."/>
            <person name="Woyke T."/>
            <person name="Bristow J."/>
            <person name="Eisen J."/>
            <person name="Markowitz V."/>
            <person name="Hugenholtz P."/>
            <person name="Kyrpides N."/>
            <person name="Klenk H."/>
        </authorList>
    </citation>
    <scope>NUCLEOTIDE SEQUENCE [LARGE SCALE GENOMIC DNA]</scope>
    <source>
        <strain evidence="10">DSM 12680 / TGB-C1</strain>
    </source>
</reference>
<evidence type="ECO:0000313" key="9">
    <source>
        <dbReference type="EMBL" id="ADI02956.1"/>
    </source>
</evidence>
<dbReference type="HAMAP" id="MF_01974">
    <property type="entry name" value="MetAP_1"/>
    <property type="match status" value="1"/>
</dbReference>
<dbReference type="Proteomes" id="UP000000378">
    <property type="component" value="Chromosome"/>
</dbReference>
<feature type="binding site" evidence="6">
    <location>
        <position position="77"/>
    </location>
    <ligand>
        <name>substrate</name>
    </ligand>
</feature>
<comment type="similarity">
    <text evidence="6">Belongs to the peptidase M24A family. Methionine aminopeptidase type 1 subfamily.</text>
</comment>
<dbReference type="GO" id="GO:0005829">
    <property type="term" value="C:cytosol"/>
    <property type="evidence" value="ECO:0007669"/>
    <property type="project" value="TreeGrafter"/>
</dbReference>
<keyword evidence="2 6" id="KW-0031">Aminopeptidase</keyword>
<dbReference type="eggNOG" id="COG0024">
    <property type="taxonomic scope" value="Bacteria"/>
</dbReference>
<dbReference type="EMBL" id="CP002048">
    <property type="protein sequence ID" value="ADI02956.1"/>
    <property type="molecule type" value="Genomic_DNA"/>
</dbReference>
<dbReference type="Gene3D" id="3.90.230.10">
    <property type="entry name" value="Creatinase/methionine aminopeptidase superfamily"/>
    <property type="match status" value="1"/>
</dbReference>
<dbReference type="InterPro" id="IPR000994">
    <property type="entry name" value="Pept_M24"/>
</dbReference>
<name>D7CJK1_SYNLT</name>
<feature type="binding site" evidence="6">
    <location>
        <position position="105"/>
    </location>
    <ligand>
        <name>a divalent metal cation</name>
        <dbReference type="ChEBI" id="CHEBI:60240"/>
        <label>1</label>
    </ligand>
</feature>
<dbReference type="PRINTS" id="PR00599">
    <property type="entry name" value="MAPEPTIDASE"/>
</dbReference>
<proteinExistence type="inferred from homology"/>
<dbReference type="GO" id="GO:0046872">
    <property type="term" value="F:metal ion binding"/>
    <property type="evidence" value="ECO:0007669"/>
    <property type="project" value="UniProtKB-UniRule"/>
</dbReference>
<keyword evidence="4 6" id="KW-0479">Metal-binding</keyword>
<dbReference type="HOGENOM" id="CLU_015857_0_1_9"/>
<evidence type="ECO:0000256" key="4">
    <source>
        <dbReference type="ARBA" id="ARBA00022723"/>
    </source>
</evidence>
<dbReference type="InterPro" id="IPR001714">
    <property type="entry name" value="Pept_M24_MAP"/>
</dbReference>
<dbReference type="AlphaFoldDB" id="D7CJK1"/>
<dbReference type="PROSITE" id="PS00680">
    <property type="entry name" value="MAP_1"/>
    <property type="match status" value="1"/>
</dbReference>
<evidence type="ECO:0000256" key="6">
    <source>
        <dbReference type="HAMAP-Rule" id="MF_01974"/>
    </source>
</evidence>
<protein>
    <recommendedName>
        <fullName evidence="6 7">Methionine aminopeptidase</fullName>
        <shortName evidence="6">MAP</shortName>
        <shortName evidence="6">MetAP</shortName>
        <ecNumber evidence="6 7">3.4.11.18</ecNumber>
    </recommendedName>
    <alternativeName>
        <fullName evidence="6">Peptidase M</fullName>
    </alternativeName>
</protein>
<evidence type="ECO:0000256" key="3">
    <source>
        <dbReference type="ARBA" id="ARBA00022670"/>
    </source>
</evidence>
<evidence type="ECO:0000256" key="7">
    <source>
        <dbReference type="RuleBase" id="RU003653"/>
    </source>
</evidence>
<feature type="binding site" evidence="6">
    <location>
        <position position="201"/>
    </location>
    <ligand>
        <name>a divalent metal cation</name>
        <dbReference type="ChEBI" id="CHEBI:60240"/>
        <label>2</label>
        <note>catalytic</note>
    </ligand>
</feature>
<dbReference type="GO" id="GO:0070006">
    <property type="term" value="F:metalloaminopeptidase activity"/>
    <property type="evidence" value="ECO:0007669"/>
    <property type="project" value="UniProtKB-UniRule"/>
</dbReference>
<feature type="binding site" evidence="6">
    <location>
        <position position="232"/>
    </location>
    <ligand>
        <name>a divalent metal cation</name>
        <dbReference type="ChEBI" id="CHEBI:60240"/>
        <label>1</label>
    </ligand>
</feature>
<evidence type="ECO:0000256" key="5">
    <source>
        <dbReference type="ARBA" id="ARBA00022801"/>
    </source>
</evidence>
<feature type="binding site" evidence="6">
    <location>
        <position position="94"/>
    </location>
    <ligand>
        <name>a divalent metal cation</name>
        <dbReference type="ChEBI" id="CHEBI:60240"/>
        <label>1</label>
    </ligand>
</feature>
<dbReference type="InterPro" id="IPR002467">
    <property type="entry name" value="Pept_M24A_MAP1"/>
</dbReference>
<dbReference type="Pfam" id="PF00557">
    <property type="entry name" value="Peptidase_M24"/>
    <property type="match status" value="1"/>
</dbReference>
<feature type="binding site" evidence="6">
    <location>
        <position position="105"/>
    </location>
    <ligand>
        <name>a divalent metal cation</name>
        <dbReference type="ChEBI" id="CHEBI:60240"/>
        <label>2</label>
        <note>catalytic</note>
    </ligand>
</feature>
<dbReference type="CDD" id="cd01086">
    <property type="entry name" value="MetAP1"/>
    <property type="match status" value="1"/>
</dbReference>
<dbReference type="OrthoDB" id="9802055at2"/>
<sequence length="248" mass="26855">MILLKTERELALMRRAGRAVAITLEEIRMSVKPGITTGYLDGLAEKTLRKLGATPAFKGYQGFPAVICASINEEVVHGIPGPRKLKNGDIIKIDMGAVVEGYFGDAAITVPVGEASPEAAELIRVTEECLYKGIEQARVGKRLGDISHAVQRTAESHGYSVVRDYVGHGIGSRMHEDPPVPNYGRPSRGPLLRAGMTLAIEPMVNLGTYEVYVKEDQWTVVTRDGKLSAHFEHTVAITPEGPLILTVG</sequence>
<feature type="binding site" evidence="6">
    <location>
        <position position="168"/>
    </location>
    <ligand>
        <name>a divalent metal cation</name>
        <dbReference type="ChEBI" id="CHEBI:60240"/>
        <label>2</label>
        <note>catalytic</note>
    </ligand>
</feature>
<keyword evidence="5 6" id="KW-0378">Hydrolase</keyword>
<dbReference type="NCBIfam" id="TIGR00500">
    <property type="entry name" value="met_pdase_I"/>
    <property type="match status" value="1"/>
</dbReference>
<feature type="domain" description="Peptidase M24" evidence="8">
    <location>
        <begin position="12"/>
        <end position="238"/>
    </location>
</feature>
<accession>D7CJK1</accession>
<dbReference type="SUPFAM" id="SSF55920">
    <property type="entry name" value="Creatinase/aminopeptidase"/>
    <property type="match status" value="1"/>
</dbReference>
<keyword evidence="10" id="KW-1185">Reference proteome</keyword>
<feature type="binding site" evidence="6">
    <location>
        <position position="232"/>
    </location>
    <ligand>
        <name>a divalent metal cation</name>
        <dbReference type="ChEBI" id="CHEBI:60240"/>
        <label>2</label>
        <note>catalytic</note>
    </ligand>
</feature>
<comment type="subunit">
    <text evidence="6">Monomer.</text>
</comment>
<comment type="cofactor">
    <cofactor evidence="6">
        <name>Co(2+)</name>
        <dbReference type="ChEBI" id="CHEBI:48828"/>
    </cofactor>
    <cofactor evidence="6">
        <name>Zn(2+)</name>
        <dbReference type="ChEBI" id="CHEBI:29105"/>
    </cofactor>
    <cofactor evidence="6">
        <name>Mn(2+)</name>
        <dbReference type="ChEBI" id="CHEBI:29035"/>
    </cofactor>
    <cofactor evidence="6">
        <name>Fe(2+)</name>
        <dbReference type="ChEBI" id="CHEBI:29033"/>
    </cofactor>
    <text evidence="6">Binds 2 divalent metal cations per subunit. Has a high-affinity and a low affinity metal-binding site. The true nature of the physiological cofactor is under debate. The enzyme is active with cobalt, zinc, manganese or divalent iron ions. Most likely, methionine aminopeptidases function as mononuclear Fe(2+)-metalloproteases under physiological conditions, and the catalytically relevant metal-binding site has been assigned to the histidine-containing high-affinity site.</text>
</comment>
<reference evidence="9 10" key="2">
    <citation type="journal article" date="2010" name="Stand. Genomic Sci.">
        <title>Complete genome sequence of Syntrophothermus lipocalidus type strain (TGB-C1).</title>
        <authorList>
            <person name="Djao O.D."/>
            <person name="Zhang X."/>
            <person name="Lucas S."/>
            <person name="Lapidus A."/>
            <person name="Del Rio T.G."/>
            <person name="Nolan M."/>
            <person name="Tice H."/>
            <person name="Cheng J.F."/>
            <person name="Han C."/>
            <person name="Tapia R."/>
            <person name="Goodwin L."/>
            <person name="Pitluck S."/>
            <person name="Liolios K."/>
            <person name="Ivanova N."/>
            <person name="Mavromatis K."/>
            <person name="Mikhailova N."/>
            <person name="Ovchinnikova G."/>
            <person name="Pati A."/>
            <person name="Brambilla E."/>
            <person name="Chen A."/>
            <person name="Palaniappan K."/>
            <person name="Land M."/>
            <person name="Hauser L."/>
            <person name="Chang Y.J."/>
            <person name="Jeffries C.D."/>
            <person name="Rohde M."/>
            <person name="Sikorski J."/>
            <person name="Spring S."/>
            <person name="Goker M."/>
            <person name="Detter J.C."/>
            <person name="Woyke T."/>
            <person name="Bristow J."/>
            <person name="Eisen J.A."/>
            <person name="Markowitz V."/>
            <person name="Hugenholtz P."/>
            <person name="Kyrpides N.C."/>
            <person name="Klenk H.P."/>
        </authorList>
    </citation>
    <scope>NUCLEOTIDE SEQUENCE [LARGE SCALE GENOMIC DNA]</scope>
    <source>
        <strain evidence="10">DSM 12680 / TGB-C1</strain>
    </source>
</reference>
<dbReference type="PANTHER" id="PTHR43330">
    <property type="entry name" value="METHIONINE AMINOPEPTIDASE"/>
    <property type="match status" value="1"/>
</dbReference>
<dbReference type="KEGG" id="slp:Slip_2215"/>
<organism evidence="9 10">
    <name type="scientific">Syntrophothermus lipocalidus (strain DSM 12680 / TGB-C1)</name>
    <dbReference type="NCBI Taxonomy" id="643648"/>
    <lineage>
        <taxon>Bacteria</taxon>
        <taxon>Bacillati</taxon>
        <taxon>Bacillota</taxon>
        <taxon>Clostridia</taxon>
        <taxon>Eubacteriales</taxon>
        <taxon>Syntrophomonadaceae</taxon>
        <taxon>Syntrophothermus</taxon>
    </lineage>
</organism>
<feature type="binding site" evidence="6">
    <location>
        <position position="175"/>
    </location>
    <ligand>
        <name>substrate</name>
    </ligand>
</feature>